<feature type="region of interest" description="Disordered" evidence="3">
    <location>
        <begin position="216"/>
        <end position="238"/>
    </location>
</feature>
<feature type="compositionally biased region" description="Basic residues" evidence="3">
    <location>
        <begin position="223"/>
        <end position="238"/>
    </location>
</feature>
<dbReference type="InterPro" id="IPR001647">
    <property type="entry name" value="HTH_TetR"/>
</dbReference>
<dbReference type="EMBL" id="AWXZ01000023">
    <property type="protein sequence ID" value="ESR25374.1"/>
    <property type="molecule type" value="Genomic_DNA"/>
</dbReference>
<proteinExistence type="predicted"/>
<dbReference type="PROSITE" id="PS50977">
    <property type="entry name" value="HTH_TETR_2"/>
    <property type="match status" value="1"/>
</dbReference>
<dbReference type="eggNOG" id="COG1309">
    <property type="taxonomic scope" value="Bacteria"/>
</dbReference>
<organism evidence="5 6">
    <name type="scientific">Lutibaculum baratangense AMV1</name>
    <dbReference type="NCBI Taxonomy" id="631454"/>
    <lineage>
        <taxon>Bacteria</taxon>
        <taxon>Pseudomonadati</taxon>
        <taxon>Pseudomonadota</taxon>
        <taxon>Alphaproteobacteria</taxon>
        <taxon>Hyphomicrobiales</taxon>
        <taxon>Tepidamorphaceae</taxon>
        <taxon>Lutibaculum</taxon>
    </lineage>
</organism>
<protein>
    <submittedName>
        <fullName evidence="5">Transcriptional regulator, TetR family</fullName>
    </submittedName>
</protein>
<dbReference type="Pfam" id="PF17938">
    <property type="entry name" value="TetR_C_29"/>
    <property type="match status" value="1"/>
</dbReference>
<dbReference type="InterPro" id="IPR050109">
    <property type="entry name" value="HTH-type_TetR-like_transc_reg"/>
</dbReference>
<name>V4RJ97_9HYPH</name>
<evidence type="ECO:0000259" key="4">
    <source>
        <dbReference type="PROSITE" id="PS50977"/>
    </source>
</evidence>
<evidence type="ECO:0000256" key="1">
    <source>
        <dbReference type="ARBA" id="ARBA00023125"/>
    </source>
</evidence>
<comment type="caution">
    <text evidence="5">The sequence shown here is derived from an EMBL/GenBank/DDBJ whole genome shotgun (WGS) entry which is preliminary data.</text>
</comment>
<dbReference type="Pfam" id="PF00440">
    <property type="entry name" value="TetR_N"/>
    <property type="match status" value="1"/>
</dbReference>
<evidence type="ECO:0000313" key="5">
    <source>
        <dbReference type="EMBL" id="ESR25374.1"/>
    </source>
</evidence>
<dbReference type="PANTHER" id="PTHR30328:SF54">
    <property type="entry name" value="HTH-TYPE TRANSCRIPTIONAL REPRESSOR SCO4008"/>
    <property type="match status" value="1"/>
</dbReference>
<dbReference type="RefSeq" id="WP_023432032.1">
    <property type="nucleotide sequence ID" value="NZ_AWXZ01000023.1"/>
</dbReference>
<dbReference type="InterPro" id="IPR041474">
    <property type="entry name" value="NicS_C"/>
</dbReference>
<evidence type="ECO:0000256" key="2">
    <source>
        <dbReference type="PROSITE-ProRule" id="PRU00335"/>
    </source>
</evidence>
<dbReference type="SUPFAM" id="SSF48498">
    <property type="entry name" value="Tetracyclin repressor-like, C-terminal domain"/>
    <property type="match status" value="1"/>
</dbReference>
<reference evidence="5 6" key="1">
    <citation type="journal article" date="2014" name="Genome Announc.">
        <title>Draft Genome Sequence of Lutibaculum baratangense Strain AMV1T, Isolated from a Mud Volcano in Andamans, India.</title>
        <authorList>
            <person name="Singh A."/>
            <person name="Sreenivas A."/>
            <person name="Sathyanarayana Reddy G."/>
            <person name="Pinnaka A.K."/>
            <person name="Shivaji S."/>
        </authorList>
    </citation>
    <scope>NUCLEOTIDE SEQUENCE [LARGE SCALE GENOMIC DNA]</scope>
    <source>
        <strain evidence="5 6">AMV1</strain>
    </source>
</reference>
<sequence>MSSSTTERAAAAPRRKGAVTRERILQVALSEFAEHGYSGGRIERIAAAAGINVRMIYHYFGNKDDLYLASLEATYSTIRERERELDVADLDPATAMQRLVELTFDFLAHDPHFVRLIMSENLMMGQTIQRSQTIPQMTRPLLETMNRILSRGQTSGLFRQDIDAESLYISILGLCFIHVSNRHTLGSMFNRDLADPAWLAARRETVVEAVTRYLKTDPAQSGRSKKGTAGKRRQRPRS</sequence>
<evidence type="ECO:0000313" key="6">
    <source>
        <dbReference type="Proteomes" id="UP000017819"/>
    </source>
</evidence>
<dbReference type="Gene3D" id="1.10.357.10">
    <property type="entry name" value="Tetracycline Repressor, domain 2"/>
    <property type="match status" value="1"/>
</dbReference>
<dbReference type="InterPro" id="IPR036271">
    <property type="entry name" value="Tet_transcr_reg_TetR-rel_C_sf"/>
</dbReference>
<dbReference type="STRING" id="631454.N177_1891"/>
<gene>
    <name evidence="5" type="ORF">N177_1891</name>
</gene>
<dbReference type="InterPro" id="IPR009057">
    <property type="entry name" value="Homeodomain-like_sf"/>
</dbReference>
<evidence type="ECO:0000256" key="3">
    <source>
        <dbReference type="SAM" id="MobiDB-lite"/>
    </source>
</evidence>
<accession>V4RJ97</accession>
<keyword evidence="1 2" id="KW-0238">DNA-binding</keyword>
<dbReference type="GO" id="GO:0003677">
    <property type="term" value="F:DNA binding"/>
    <property type="evidence" value="ECO:0007669"/>
    <property type="project" value="UniProtKB-UniRule"/>
</dbReference>
<dbReference type="AlphaFoldDB" id="V4RJ97"/>
<feature type="DNA-binding region" description="H-T-H motif" evidence="2">
    <location>
        <begin position="41"/>
        <end position="60"/>
    </location>
</feature>
<dbReference type="Proteomes" id="UP000017819">
    <property type="component" value="Unassembled WGS sequence"/>
</dbReference>
<dbReference type="OrthoDB" id="2356263at2"/>
<dbReference type="SUPFAM" id="SSF46689">
    <property type="entry name" value="Homeodomain-like"/>
    <property type="match status" value="1"/>
</dbReference>
<keyword evidence="6" id="KW-1185">Reference proteome</keyword>
<dbReference type="PANTHER" id="PTHR30328">
    <property type="entry name" value="TRANSCRIPTIONAL REPRESSOR"/>
    <property type="match status" value="1"/>
</dbReference>
<feature type="domain" description="HTH tetR-type" evidence="4">
    <location>
        <begin position="18"/>
        <end position="78"/>
    </location>
</feature>
<dbReference type="PRINTS" id="PR00455">
    <property type="entry name" value="HTHTETR"/>
</dbReference>